<comment type="caution">
    <text evidence="2">The sequence shown here is derived from an EMBL/GenBank/DDBJ whole genome shotgun (WGS) entry which is preliminary data.</text>
</comment>
<keyword evidence="1" id="KW-0812">Transmembrane</keyword>
<name>A0AA37LFR6_9PEZI</name>
<protein>
    <submittedName>
        <fullName evidence="2">Uncharacterized protein</fullName>
    </submittedName>
</protein>
<evidence type="ECO:0000313" key="2">
    <source>
        <dbReference type="EMBL" id="GKT46614.1"/>
    </source>
</evidence>
<keyword evidence="3" id="KW-1185">Reference proteome</keyword>
<dbReference type="GeneID" id="73327597"/>
<feature type="transmembrane region" description="Helical" evidence="1">
    <location>
        <begin position="15"/>
        <end position="42"/>
    </location>
</feature>
<accession>A0AA37LFR6</accession>
<evidence type="ECO:0000256" key="1">
    <source>
        <dbReference type="SAM" id="Phobius"/>
    </source>
</evidence>
<reference evidence="2 3" key="1">
    <citation type="submission" date="2022-03" db="EMBL/GenBank/DDBJ databases">
        <title>Genome data of Colletotrichum spp.</title>
        <authorList>
            <person name="Utami Y.D."/>
            <person name="Hiruma K."/>
        </authorList>
    </citation>
    <scope>NUCLEOTIDE SEQUENCE [LARGE SCALE GENOMIC DNA]</scope>
    <source>
        <strain evidence="2 3">MAFF 239500</strain>
    </source>
</reference>
<sequence length="62" mass="6629">MIQALKAAETLVIEIAAKAFCCVAIMAAILPLQLISIVDWIVSKNEKVLGIGLLSSDMNLET</sequence>
<dbReference type="RefSeq" id="XP_049128964.1">
    <property type="nucleotide sequence ID" value="XM_049273007.1"/>
</dbReference>
<gene>
    <name evidence="2" type="ORF">ColSpa_06795</name>
</gene>
<dbReference type="Proteomes" id="UP001055115">
    <property type="component" value="Unassembled WGS sequence"/>
</dbReference>
<organism evidence="2 3">
    <name type="scientific">Colletotrichum spaethianum</name>
    <dbReference type="NCBI Taxonomy" id="700344"/>
    <lineage>
        <taxon>Eukaryota</taxon>
        <taxon>Fungi</taxon>
        <taxon>Dikarya</taxon>
        <taxon>Ascomycota</taxon>
        <taxon>Pezizomycotina</taxon>
        <taxon>Sordariomycetes</taxon>
        <taxon>Hypocreomycetidae</taxon>
        <taxon>Glomerellales</taxon>
        <taxon>Glomerellaceae</taxon>
        <taxon>Colletotrichum</taxon>
        <taxon>Colletotrichum spaethianum species complex</taxon>
    </lineage>
</organism>
<dbReference type="EMBL" id="BQXU01000016">
    <property type="protein sequence ID" value="GKT46614.1"/>
    <property type="molecule type" value="Genomic_DNA"/>
</dbReference>
<dbReference type="AlphaFoldDB" id="A0AA37LFR6"/>
<keyword evidence="1" id="KW-0472">Membrane</keyword>
<evidence type="ECO:0000313" key="3">
    <source>
        <dbReference type="Proteomes" id="UP001055115"/>
    </source>
</evidence>
<proteinExistence type="predicted"/>
<keyword evidence="1" id="KW-1133">Transmembrane helix</keyword>